<dbReference type="Pfam" id="PF13424">
    <property type="entry name" value="TPR_12"/>
    <property type="match status" value="1"/>
</dbReference>
<accession>A0A165DIM6</accession>
<evidence type="ECO:0000313" key="1">
    <source>
        <dbReference type="EMBL" id="KZT52887.1"/>
    </source>
</evidence>
<gene>
    <name evidence="1" type="ORF">CALCODRAFT_501721</name>
</gene>
<organism evidence="1 2">
    <name type="scientific">Calocera cornea HHB12733</name>
    <dbReference type="NCBI Taxonomy" id="1353952"/>
    <lineage>
        <taxon>Eukaryota</taxon>
        <taxon>Fungi</taxon>
        <taxon>Dikarya</taxon>
        <taxon>Basidiomycota</taxon>
        <taxon>Agaricomycotina</taxon>
        <taxon>Dacrymycetes</taxon>
        <taxon>Dacrymycetales</taxon>
        <taxon>Dacrymycetaceae</taxon>
        <taxon>Calocera</taxon>
    </lineage>
</organism>
<name>A0A165DIM6_9BASI</name>
<dbReference type="STRING" id="1353952.A0A165DIM6"/>
<dbReference type="InterPro" id="IPR011990">
    <property type="entry name" value="TPR-like_helical_dom_sf"/>
</dbReference>
<dbReference type="Proteomes" id="UP000076842">
    <property type="component" value="Unassembled WGS sequence"/>
</dbReference>
<keyword evidence="2" id="KW-1185">Reference proteome</keyword>
<dbReference type="InParanoid" id="A0A165DIM6"/>
<dbReference type="OrthoDB" id="431454at2759"/>
<dbReference type="Gene3D" id="1.25.40.10">
    <property type="entry name" value="Tetratricopeptide repeat domain"/>
    <property type="match status" value="1"/>
</dbReference>
<dbReference type="EMBL" id="KV424052">
    <property type="protein sequence ID" value="KZT52887.1"/>
    <property type="molecule type" value="Genomic_DNA"/>
</dbReference>
<evidence type="ECO:0008006" key="3">
    <source>
        <dbReference type="Google" id="ProtNLM"/>
    </source>
</evidence>
<dbReference type="SUPFAM" id="SSF48452">
    <property type="entry name" value="TPR-like"/>
    <property type="match status" value="1"/>
</dbReference>
<sequence>MLEAKEEFDANGYFLSSAQCMKSMADILYAQERYDEAISTIQEVKLIFEEIGHPLGAAECIRHLGHIAASQGRIAEADQFLNDVRKRCEAIGQHRGVEYCDEALEGLHPAPSSDQTPPMQEKPRETALTRIGRRFGGWRTRH</sequence>
<protein>
    <recommendedName>
        <fullName evidence="3">TPR-like protein</fullName>
    </recommendedName>
</protein>
<dbReference type="AlphaFoldDB" id="A0A165DIM6"/>
<reference evidence="1 2" key="1">
    <citation type="journal article" date="2016" name="Mol. Biol. Evol.">
        <title>Comparative Genomics of Early-Diverging Mushroom-Forming Fungi Provides Insights into the Origins of Lignocellulose Decay Capabilities.</title>
        <authorList>
            <person name="Nagy L.G."/>
            <person name="Riley R."/>
            <person name="Tritt A."/>
            <person name="Adam C."/>
            <person name="Daum C."/>
            <person name="Floudas D."/>
            <person name="Sun H."/>
            <person name="Yadav J.S."/>
            <person name="Pangilinan J."/>
            <person name="Larsson K.H."/>
            <person name="Matsuura K."/>
            <person name="Barry K."/>
            <person name="Labutti K."/>
            <person name="Kuo R."/>
            <person name="Ohm R.A."/>
            <person name="Bhattacharya S.S."/>
            <person name="Shirouzu T."/>
            <person name="Yoshinaga Y."/>
            <person name="Martin F.M."/>
            <person name="Grigoriev I.V."/>
            <person name="Hibbett D.S."/>
        </authorList>
    </citation>
    <scope>NUCLEOTIDE SEQUENCE [LARGE SCALE GENOMIC DNA]</scope>
    <source>
        <strain evidence="1 2">HHB12733</strain>
    </source>
</reference>
<evidence type="ECO:0000313" key="2">
    <source>
        <dbReference type="Proteomes" id="UP000076842"/>
    </source>
</evidence>
<proteinExistence type="predicted"/>